<evidence type="ECO:0000256" key="6">
    <source>
        <dbReference type="SAM" id="Phobius"/>
    </source>
</evidence>
<name>A0A1I7XNN3_HETBA</name>
<evidence type="ECO:0000256" key="4">
    <source>
        <dbReference type="ARBA" id="ARBA00023186"/>
    </source>
</evidence>
<evidence type="ECO:0000256" key="1">
    <source>
        <dbReference type="ARBA" id="ARBA00007381"/>
    </source>
</evidence>
<keyword evidence="6" id="KW-0812">Transmembrane</keyword>
<dbReference type="GO" id="GO:0034663">
    <property type="term" value="C:endoplasmic reticulum chaperone complex"/>
    <property type="evidence" value="ECO:0007669"/>
    <property type="project" value="TreeGrafter"/>
</dbReference>
<feature type="domain" description="THAP4-like heme-binding" evidence="7">
    <location>
        <begin position="5"/>
        <end position="127"/>
    </location>
</feature>
<dbReference type="PANTHER" id="PTHR45639">
    <property type="entry name" value="HSC70CB, ISOFORM G-RELATED"/>
    <property type="match status" value="1"/>
</dbReference>
<dbReference type="InterPro" id="IPR012674">
    <property type="entry name" value="Calycin"/>
</dbReference>
<organism evidence="8 9">
    <name type="scientific">Heterorhabditis bacteriophora</name>
    <name type="common">Entomopathogenic nematode worm</name>
    <dbReference type="NCBI Taxonomy" id="37862"/>
    <lineage>
        <taxon>Eukaryota</taxon>
        <taxon>Metazoa</taxon>
        <taxon>Ecdysozoa</taxon>
        <taxon>Nematoda</taxon>
        <taxon>Chromadorea</taxon>
        <taxon>Rhabditida</taxon>
        <taxon>Rhabditina</taxon>
        <taxon>Rhabditomorpha</taxon>
        <taxon>Strongyloidea</taxon>
        <taxon>Heterorhabditidae</taxon>
        <taxon>Heterorhabditis</taxon>
    </lineage>
</organism>
<dbReference type="InterPro" id="IPR043129">
    <property type="entry name" value="ATPase_NBD"/>
</dbReference>
<dbReference type="InterPro" id="IPR013126">
    <property type="entry name" value="Hsp_70_fam"/>
</dbReference>
<dbReference type="Pfam" id="PF08768">
    <property type="entry name" value="THAP4_heme-bd"/>
    <property type="match status" value="1"/>
</dbReference>
<dbReference type="Pfam" id="PF00012">
    <property type="entry name" value="HSP70"/>
    <property type="match status" value="1"/>
</dbReference>
<comment type="similarity">
    <text evidence="1">Belongs to the heat shock protein 70 family.</text>
</comment>
<protein>
    <recommendedName>
        <fullName evidence="5">Hypoxia up-regulated protein 1</fullName>
    </recommendedName>
</protein>
<dbReference type="GO" id="GO:0005524">
    <property type="term" value="F:ATP binding"/>
    <property type="evidence" value="ECO:0007669"/>
    <property type="project" value="UniProtKB-KW"/>
</dbReference>
<keyword evidence="6" id="KW-1133">Transmembrane helix</keyword>
<evidence type="ECO:0000313" key="9">
    <source>
        <dbReference type="WBParaSite" id="Hba_18944"/>
    </source>
</evidence>
<dbReference type="SUPFAM" id="SSF50814">
    <property type="entry name" value="Lipocalins"/>
    <property type="match status" value="1"/>
</dbReference>
<dbReference type="SUPFAM" id="SSF53067">
    <property type="entry name" value="Actin-like ATPase domain"/>
    <property type="match status" value="1"/>
</dbReference>
<dbReference type="GO" id="GO:0140662">
    <property type="term" value="F:ATP-dependent protein folding chaperone"/>
    <property type="evidence" value="ECO:0007669"/>
    <property type="project" value="InterPro"/>
</dbReference>
<dbReference type="PANTHER" id="PTHR45639:SF3">
    <property type="entry name" value="HYPOXIA UP-REGULATED PROTEIN 1"/>
    <property type="match status" value="1"/>
</dbReference>
<keyword evidence="4" id="KW-0143">Chaperone</keyword>
<sequence length="635" mass="71035">MTFGEELYIQEAPMAKSANVQFLNFSARAWSHSTKDHFHDEWGFLTVDPTGNATLMTAGNNGFTTYEVGRVVHNKLVLTLKDIGRISFSRDLPVEDLRRTFIRHDDRYMEQVIEMRTATHPKTGYLEHTRIAMVIHPTILALLGLSIGFSMVAVSGNSFICIVDYNTYRLDAALAAMSIDIGSQFIKIGLVKPGVPMEIVLNKESRRKTPNIISIRNKERLFAEAAAALVSASKYPTSAYQYILLLLAKQIGDPSIELYKQRFPFASISFDQERKTVVFPNELETYNVETLLAMILWSAKQTAEAFAGQSVKDVVITVPIFFNQAERRALTVAADIAGLNLLQASSHSFVLLLLNDGSAAALNYGVFRRKEITEIPQTMLIYDVGASKTTATIVYSCVYYYINKVLCVISLGIIVVCQLFSNALLQLGPLNISLIGIKGLTTAVQEEGKYENSEIKGVKASFSIDLSGIISIAKAEFVVERKPSLEELTAYEEAMKIYNEKEILEEGKKSEENYVDSKINGTEEVKITTEDPDNIKSEEIKEDLKKVKIDKKKDIKSKPVEPKKKTVKIDLTVSEVAKDMIDMTKDNLSAAKKILIDFEKMEKEKHDHEEAMNALEALVLSSNIFPHCTTELQLF</sequence>
<evidence type="ECO:0000256" key="5">
    <source>
        <dbReference type="ARBA" id="ARBA00040503"/>
    </source>
</evidence>
<dbReference type="InterPro" id="IPR014878">
    <property type="entry name" value="THAP4-like_heme-bd"/>
</dbReference>
<feature type="transmembrane region" description="Helical" evidence="6">
    <location>
        <begin position="139"/>
        <end position="160"/>
    </location>
</feature>
<accession>A0A1I7XNN3</accession>
<proteinExistence type="inferred from homology"/>
<reference evidence="9" key="1">
    <citation type="submission" date="2016-11" db="UniProtKB">
        <authorList>
            <consortium name="WormBaseParasite"/>
        </authorList>
    </citation>
    <scope>IDENTIFICATION</scope>
</reference>
<dbReference type="CDD" id="cd07828">
    <property type="entry name" value="lipocalin_heme-bd-THAP4-like"/>
    <property type="match status" value="1"/>
</dbReference>
<keyword evidence="6" id="KW-0472">Membrane</keyword>
<keyword evidence="8" id="KW-1185">Reference proteome</keyword>
<dbReference type="GO" id="GO:0030968">
    <property type="term" value="P:endoplasmic reticulum unfolded protein response"/>
    <property type="evidence" value="ECO:0007669"/>
    <property type="project" value="TreeGrafter"/>
</dbReference>
<dbReference type="Gene3D" id="3.30.420.40">
    <property type="match status" value="1"/>
</dbReference>
<dbReference type="Gene3D" id="2.40.128.20">
    <property type="match status" value="1"/>
</dbReference>
<feature type="transmembrane region" description="Helical" evidence="6">
    <location>
        <begin position="398"/>
        <end position="420"/>
    </location>
</feature>
<evidence type="ECO:0000256" key="2">
    <source>
        <dbReference type="ARBA" id="ARBA00022741"/>
    </source>
</evidence>
<dbReference type="Proteomes" id="UP000095283">
    <property type="component" value="Unplaced"/>
</dbReference>
<dbReference type="AlphaFoldDB" id="A0A1I7XNN3"/>
<evidence type="ECO:0000313" key="8">
    <source>
        <dbReference type="Proteomes" id="UP000095283"/>
    </source>
</evidence>
<evidence type="ECO:0000256" key="3">
    <source>
        <dbReference type="ARBA" id="ARBA00022840"/>
    </source>
</evidence>
<evidence type="ECO:0000259" key="7">
    <source>
        <dbReference type="Pfam" id="PF08768"/>
    </source>
</evidence>
<dbReference type="WBParaSite" id="Hba_18944">
    <property type="protein sequence ID" value="Hba_18944"/>
    <property type="gene ID" value="Hba_18944"/>
</dbReference>
<keyword evidence="3" id="KW-0067">ATP-binding</keyword>
<keyword evidence="2" id="KW-0547">Nucleotide-binding</keyword>